<dbReference type="OrthoDB" id="1677957at2"/>
<evidence type="ECO:0000256" key="1">
    <source>
        <dbReference type="SAM" id="Phobius"/>
    </source>
</evidence>
<keyword evidence="3" id="KW-1185">Reference proteome</keyword>
<evidence type="ECO:0000313" key="2">
    <source>
        <dbReference type="EMBL" id="AVM48541.1"/>
    </source>
</evidence>
<dbReference type="RefSeq" id="WP_106057596.1">
    <property type="nucleotide sequence ID" value="NZ_CP027228.1"/>
</dbReference>
<dbReference type="GeneID" id="78391939"/>
<feature type="transmembrane region" description="Helical" evidence="1">
    <location>
        <begin position="478"/>
        <end position="500"/>
    </location>
</feature>
<organism evidence="2 3">
    <name type="scientific">Mogibacterium diversum</name>
    <dbReference type="NCBI Taxonomy" id="114527"/>
    <lineage>
        <taxon>Bacteria</taxon>
        <taxon>Bacillati</taxon>
        <taxon>Bacillota</taxon>
        <taxon>Clostridia</taxon>
        <taxon>Peptostreptococcales</taxon>
        <taxon>Anaerovoracaceae</taxon>
        <taxon>Mogibacterium</taxon>
    </lineage>
</organism>
<feature type="transmembrane region" description="Helical" evidence="1">
    <location>
        <begin position="452"/>
        <end position="472"/>
    </location>
</feature>
<name>A0A2S0L5H8_9FIRM</name>
<keyword evidence="1" id="KW-0812">Transmembrane</keyword>
<evidence type="ECO:0000313" key="3">
    <source>
        <dbReference type="Proteomes" id="UP000237883"/>
    </source>
</evidence>
<keyword evidence="1" id="KW-0472">Membrane</keyword>
<protein>
    <recommendedName>
        <fullName evidence="4">Phage tail tape measure protein</fullName>
    </recommendedName>
</protein>
<reference evidence="3" key="1">
    <citation type="submission" date="2018-02" db="EMBL/GenBank/DDBJ databases">
        <authorList>
            <person name="Holder M.E."/>
            <person name="Ajami N.J."/>
            <person name="Petrosino J.F."/>
        </authorList>
    </citation>
    <scope>NUCLEOTIDE SEQUENCE [LARGE SCALE GENOMIC DNA]</scope>
    <source>
        <strain evidence="3">CCUG 47132</strain>
    </source>
</reference>
<sequence>MATELGKAYVQVIPSAKGIGGMLKKSMGGDMDSAGTSLGKGLGSKIKAAIIAAGIGKVLKTAIFEGAKLEQSLGGVETLFKGSAGRVKKYAAEAYRTAGMSGNEYMENVTSFSAAMISSLGGNTKKAAKLSNQAITDMSDNANKMGTDLSMVTQTYQSLARGQYQMLDNLKLGYGGTKGEMQRLLNDAEKLTGKKYDISSFSDVTQAIHAIQTQMGITGTTAKEAASTISGSFNMMKSAAKDFLGNLTLGRDVSKSMENLVTSTGTFLSNLLPALGNIAKGLVNVIGTTFPQMFSKIGNSLGASMPGLISKGLTMVTQFTASLRKNAGKFVSAGMEMLLKLAQGWANSMPVMIQKIPQIITNIAGLINDNAPKIMITGGKIIITLVKGLINAIPTLIANIPQILRAMWNAFTAFNWMSLGSTMISGIAGALRSGIGSLFSAAQSLCVTIVNAFINLPTVLFNAGATAIVHLIQGFRSAWGVITSIGGRIVVAVISGLVSLASRMWSSAKSAASRMLSAFRAVSWGSVGTHIISGIIRGIAGAAGKLFSSMKNLASKALSAAKKVLGINSPSRVFAAEVGRWIPAGIAVGVTKNSGILSSVMDDTAKSMTASFNPNLVRNAQISWSGATQNNAANQTGNVVQNINIYQPVKTPGETAEAIKNTAKYAFAGDYI</sequence>
<dbReference type="EMBL" id="CP027228">
    <property type="protein sequence ID" value="AVM48541.1"/>
    <property type="molecule type" value="Genomic_DNA"/>
</dbReference>
<gene>
    <name evidence="2" type="ORF">C5Q96_06645</name>
</gene>
<feature type="transmembrane region" description="Helical" evidence="1">
    <location>
        <begin position="406"/>
        <end position="431"/>
    </location>
</feature>
<dbReference type="KEGG" id="mdv:C5Q96_06645"/>
<dbReference type="AlphaFoldDB" id="A0A2S0L5H8"/>
<evidence type="ECO:0008006" key="4">
    <source>
        <dbReference type="Google" id="ProtNLM"/>
    </source>
</evidence>
<dbReference type="Proteomes" id="UP000237883">
    <property type="component" value="Chromosome"/>
</dbReference>
<keyword evidence="1" id="KW-1133">Transmembrane helix</keyword>
<accession>A0A2S0L5H8</accession>
<proteinExistence type="predicted"/>